<keyword evidence="3" id="KW-0808">Transferase</keyword>
<dbReference type="AlphaFoldDB" id="A0A838LB44"/>
<organism evidence="11 12">
    <name type="scientific">Sphingomonas chungangi</name>
    <dbReference type="NCBI Taxonomy" id="2683589"/>
    <lineage>
        <taxon>Bacteria</taxon>
        <taxon>Pseudomonadati</taxon>
        <taxon>Pseudomonadota</taxon>
        <taxon>Alphaproteobacteria</taxon>
        <taxon>Sphingomonadales</taxon>
        <taxon>Sphingomonadaceae</taxon>
        <taxon>Sphingomonas</taxon>
    </lineage>
</organism>
<dbReference type="RefSeq" id="WP_160363003.1">
    <property type="nucleotide sequence ID" value="NZ_JACEIB010000026.1"/>
</dbReference>
<dbReference type="Gene3D" id="2.40.440.10">
    <property type="entry name" value="L,D-transpeptidase catalytic domain-like"/>
    <property type="match status" value="1"/>
</dbReference>
<comment type="similarity">
    <text evidence="2">Belongs to the YkuD family.</text>
</comment>
<evidence type="ECO:0000259" key="10">
    <source>
        <dbReference type="PROSITE" id="PS52029"/>
    </source>
</evidence>
<dbReference type="PROSITE" id="PS52029">
    <property type="entry name" value="LD_TPASE"/>
    <property type="match status" value="1"/>
</dbReference>
<evidence type="ECO:0000256" key="1">
    <source>
        <dbReference type="ARBA" id="ARBA00004752"/>
    </source>
</evidence>
<dbReference type="GO" id="GO:0071555">
    <property type="term" value="P:cell wall organization"/>
    <property type="evidence" value="ECO:0007669"/>
    <property type="project" value="UniProtKB-UniRule"/>
</dbReference>
<dbReference type="InterPro" id="IPR036365">
    <property type="entry name" value="PGBD-like_sf"/>
</dbReference>
<evidence type="ECO:0000313" key="12">
    <source>
        <dbReference type="Proteomes" id="UP000570166"/>
    </source>
</evidence>
<evidence type="ECO:0000256" key="3">
    <source>
        <dbReference type="ARBA" id="ARBA00022679"/>
    </source>
</evidence>
<evidence type="ECO:0000256" key="5">
    <source>
        <dbReference type="ARBA" id="ARBA00022984"/>
    </source>
</evidence>
<dbReference type="GO" id="GO:0016740">
    <property type="term" value="F:transferase activity"/>
    <property type="evidence" value="ECO:0007669"/>
    <property type="project" value="UniProtKB-KW"/>
</dbReference>
<feature type="chain" id="PRO_5032532345" evidence="9">
    <location>
        <begin position="23"/>
        <end position="350"/>
    </location>
</feature>
<dbReference type="PANTHER" id="PTHR30582">
    <property type="entry name" value="L,D-TRANSPEPTIDASE"/>
    <property type="match status" value="1"/>
</dbReference>
<protein>
    <submittedName>
        <fullName evidence="11">Murein L,D-transpeptidase</fullName>
    </submittedName>
</protein>
<dbReference type="EMBL" id="JACEIB010000026">
    <property type="protein sequence ID" value="MBA2935809.1"/>
    <property type="molecule type" value="Genomic_DNA"/>
</dbReference>
<dbReference type="Pfam" id="PF03734">
    <property type="entry name" value="YkuD"/>
    <property type="match status" value="1"/>
</dbReference>
<dbReference type="GO" id="GO:0071972">
    <property type="term" value="F:peptidoglycan L,D-transpeptidase activity"/>
    <property type="evidence" value="ECO:0007669"/>
    <property type="project" value="TreeGrafter"/>
</dbReference>
<comment type="caution">
    <text evidence="11">The sequence shown here is derived from an EMBL/GenBank/DDBJ whole genome shotgun (WGS) entry which is preliminary data.</text>
</comment>
<dbReference type="UniPathway" id="UPA00219"/>
<sequence length="350" mass="37062">MVRVRSIALGAMAVMLAGPLAAAPKPPAKAPAKVVPKPAPPKPKPGPDLNIMKTQVILDHLGFSPGVIDGKAGAGLKRAIAGFQKANGVIATGEIDKRTGAALDQYNTTQPVREIVLTDADLAGQFVGPIPKKEDAQAKLPVLGYSNPLEMLSERYHTTNAVLIALNSPDTPVTAGAKIKVPNVVTAGRDYPANLPEGYKQTLAGLNVDSSQPQADHLVVSKTDKTLSVYDAQDKLLAQFPVTTGSSHDPLPIGTWKIMVLDYNPKFHFNPKLFWDASPGEKSAMLPPGPNGPVGVVWMDLNKAHYGIHGTPVPENIGRTASHGCVRMTNWDAARLSLMVKAGTPAIFQP</sequence>
<comment type="pathway">
    <text evidence="1 7">Cell wall biogenesis; peptidoglycan biosynthesis.</text>
</comment>
<feature type="domain" description="L,D-TPase catalytic" evidence="10">
    <location>
        <begin position="216"/>
        <end position="349"/>
    </location>
</feature>
<dbReference type="Pfam" id="PF01471">
    <property type="entry name" value="PG_binding_1"/>
    <property type="match status" value="1"/>
</dbReference>
<dbReference type="Gene3D" id="1.10.101.10">
    <property type="entry name" value="PGBD-like superfamily/PGBD"/>
    <property type="match status" value="1"/>
</dbReference>
<evidence type="ECO:0000256" key="8">
    <source>
        <dbReference type="SAM" id="MobiDB-lite"/>
    </source>
</evidence>
<dbReference type="PANTHER" id="PTHR30582:SF30">
    <property type="entry name" value="BLR4375 PROTEIN"/>
    <property type="match status" value="1"/>
</dbReference>
<dbReference type="InterPro" id="IPR036366">
    <property type="entry name" value="PGBDSf"/>
</dbReference>
<dbReference type="InterPro" id="IPR050979">
    <property type="entry name" value="LD-transpeptidase"/>
</dbReference>
<evidence type="ECO:0000256" key="2">
    <source>
        <dbReference type="ARBA" id="ARBA00005992"/>
    </source>
</evidence>
<feature type="compositionally biased region" description="Pro residues" evidence="8">
    <location>
        <begin position="37"/>
        <end position="46"/>
    </location>
</feature>
<name>A0A838LB44_9SPHN</name>
<keyword evidence="9" id="KW-0732">Signal</keyword>
<keyword evidence="6 7" id="KW-0961">Cell wall biogenesis/degradation</keyword>
<evidence type="ECO:0000256" key="9">
    <source>
        <dbReference type="SAM" id="SignalP"/>
    </source>
</evidence>
<evidence type="ECO:0000256" key="4">
    <source>
        <dbReference type="ARBA" id="ARBA00022960"/>
    </source>
</evidence>
<keyword evidence="4 7" id="KW-0133">Cell shape</keyword>
<gene>
    <name evidence="11" type="ORF">HZF05_17150</name>
</gene>
<dbReference type="InterPro" id="IPR002477">
    <property type="entry name" value="Peptidoglycan-bd-like"/>
</dbReference>
<reference evidence="11 12" key="1">
    <citation type="submission" date="2020-07" db="EMBL/GenBank/DDBJ databases">
        <authorList>
            <person name="Sun Q."/>
        </authorList>
    </citation>
    <scope>NUCLEOTIDE SEQUENCE [LARGE SCALE GENOMIC DNA]</scope>
    <source>
        <strain evidence="11 12">CGMCC 1.13654</strain>
    </source>
</reference>
<dbReference type="GO" id="GO:0008360">
    <property type="term" value="P:regulation of cell shape"/>
    <property type="evidence" value="ECO:0007669"/>
    <property type="project" value="UniProtKB-UniRule"/>
</dbReference>
<feature type="active site" description="Nucleophile" evidence="7">
    <location>
        <position position="325"/>
    </location>
</feature>
<dbReference type="SUPFAM" id="SSF141523">
    <property type="entry name" value="L,D-transpeptidase catalytic domain-like"/>
    <property type="match status" value="1"/>
</dbReference>
<dbReference type="GO" id="GO:0005576">
    <property type="term" value="C:extracellular region"/>
    <property type="evidence" value="ECO:0007669"/>
    <property type="project" value="TreeGrafter"/>
</dbReference>
<proteinExistence type="inferred from homology"/>
<dbReference type="InterPro" id="IPR038063">
    <property type="entry name" value="Transpep_catalytic_dom"/>
</dbReference>
<evidence type="ECO:0000256" key="6">
    <source>
        <dbReference type="ARBA" id="ARBA00023316"/>
    </source>
</evidence>
<dbReference type="GO" id="GO:0018104">
    <property type="term" value="P:peptidoglycan-protein cross-linking"/>
    <property type="evidence" value="ECO:0007669"/>
    <property type="project" value="TreeGrafter"/>
</dbReference>
<dbReference type="Proteomes" id="UP000570166">
    <property type="component" value="Unassembled WGS sequence"/>
</dbReference>
<feature type="active site" description="Proton donor/acceptor" evidence="7">
    <location>
        <position position="309"/>
    </location>
</feature>
<evidence type="ECO:0000313" key="11">
    <source>
        <dbReference type="EMBL" id="MBA2935809.1"/>
    </source>
</evidence>
<feature type="signal peptide" evidence="9">
    <location>
        <begin position="1"/>
        <end position="22"/>
    </location>
</feature>
<feature type="region of interest" description="Disordered" evidence="8">
    <location>
        <begin position="23"/>
        <end position="48"/>
    </location>
</feature>
<keyword evidence="12" id="KW-1185">Reference proteome</keyword>
<dbReference type="CDD" id="cd16913">
    <property type="entry name" value="YkuD_like"/>
    <property type="match status" value="1"/>
</dbReference>
<keyword evidence="5 7" id="KW-0573">Peptidoglycan synthesis</keyword>
<accession>A0A838LB44</accession>
<evidence type="ECO:0000256" key="7">
    <source>
        <dbReference type="PROSITE-ProRule" id="PRU01373"/>
    </source>
</evidence>
<dbReference type="SUPFAM" id="SSF47090">
    <property type="entry name" value="PGBD-like"/>
    <property type="match status" value="1"/>
</dbReference>
<dbReference type="InterPro" id="IPR005490">
    <property type="entry name" value="LD_TPept_cat_dom"/>
</dbReference>